<gene>
    <name evidence="2" type="ORF">PFISCL1PPCAC_3338</name>
</gene>
<comment type="caution">
    <text evidence="2">The sequence shown here is derived from an EMBL/GenBank/DDBJ whole genome shotgun (WGS) entry which is preliminary data.</text>
</comment>
<organism evidence="2 3">
    <name type="scientific">Pristionchus fissidentatus</name>
    <dbReference type="NCBI Taxonomy" id="1538716"/>
    <lineage>
        <taxon>Eukaryota</taxon>
        <taxon>Metazoa</taxon>
        <taxon>Ecdysozoa</taxon>
        <taxon>Nematoda</taxon>
        <taxon>Chromadorea</taxon>
        <taxon>Rhabditida</taxon>
        <taxon>Rhabditina</taxon>
        <taxon>Diplogasteromorpha</taxon>
        <taxon>Diplogasteroidea</taxon>
        <taxon>Neodiplogasteridae</taxon>
        <taxon>Pristionchus</taxon>
    </lineage>
</organism>
<sequence>GGRLTMILLVLCWLLPLLLTESTFEKPCPVDQACFIITQCGNDVENAEFFDSTTAPKVHKCRWGDDDRKYYRVGLKPINESAWRIFVDSNDDISRHITNLPFEAQIFIKVVEFEKVQIGDVYHLEFTGKANFYHNLFETLTNLKSSVIESYLKNFDSWNQLSDRLQLLINAT</sequence>
<reference evidence="2" key="1">
    <citation type="submission" date="2023-10" db="EMBL/GenBank/DDBJ databases">
        <title>Genome assembly of Pristionchus species.</title>
        <authorList>
            <person name="Yoshida K."/>
            <person name="Sommer R.J."/>
        </authorList>
    </citation>
    <scope>NUCLEOTIDE SEQUENCE</scope>
    <source>
        <strain evidence="2">RS5133</strain>
    </source>
</reference>
<dbReference type="EMBL" id="BTSY01000001">
    <property type="protein sequence ID" value="GMT12041.1"/>
    <property type="molecule type" value="Genomic_DNA"/>
</dbReference>
<evidence type="ECO:0000313" key="2">
    <source>
        <dbReference type="EMBL" id="GMT12041.1"/>
    </source>
</evidence>
<accession>A0AAV5UYC4</accession>
<feature type="chain" id="PRO_5043360849" evidence="1">
    <location>
        <begin position="21"/>
        <end position="172"/>
    </location>
</feature>
<keyword evidence="3" id="KW-1185">Reference proteome</keyword>
<dbReference type="AlphaFoldDB" id="A0AAV5UYC4"/>
<protein>
    <submittedName>
        <fullName evidence="2">Uncharacterized protein</fullName>
    </submittedName>
</protein>
<evidence type="ECO:0000256" key="1">
    <source>
        <dbReference type="SAM" id="SignalP"/>
    </source>
</evidence>
<keyword evidence="1" id="KW-0732">Signal</keyword>
<feature type="signal peptide" evidence="1">
    <location>
        <begin position="1"/>
        <end position="20"/>
    </location>
</feature>
<evidence type="ECO:0000313" key="3">
    <source>
        <dbReference type="Proteomes" id="UP001432322"/>
    </source>
</evidence>
<feature type="non-terminal residue" evidence="2">
    <location>
        <position position="1"/>
    </location>
</feature>
<dbReference type="Proteomes" id="UP001432322">
    <property type="component" value="Unassembled WGS sequence"/>
</dbReference>
<name>A0AAV5UYC4_9BILA</name>
<proteinExistence type="predicted"/>
<feature type="non-terminal residue" evidence="2">
    <location>
        <position position="172"/>
    </location>
</feature>